<dbReference type="SUPFAM" id="SSF53218">
    <property type="entry name" value="Molybdenum cofactor biosynthesis proteins"/>
    <property type="match status" value="1"/>
</dbReference>
<dbReference type="InterPro" id="IPR036653">
    <property type="entry name" value="CinA-like_C"/>
</dbReference>
<dbReference type="NCBIfam" id="TIGR00200">
    <property type="entry name" value="cinA_nterm"/>
    <property type="match status" value="1"/>
</dbReference>
<dbReference type="EMBL" id="JACQWF010000236">
    <property type="protein sequence ID" value="MBI4595755.1"/>
    <property type="molecule type" value="Genomic_DNA"/>
</dbReference>
<proteinExistence type="inferred from homology"/>
<comment type="caution">
    <text evidence="2">The sequence shown here is derived from an EMBL/GenBank/DDBJ whole genome shotgun (WGS) entry which is preliminary data.</text>
</comment>
<dbReference type="CDD" id="cd00885">
    <property type="entry name" value="cinA"/>
    <property type="match status" value="1"/>
</dbReference>
<dbReference type="Proteomes" id="UP000772181">
    <property type="component" value="Unassembled WGS sequence"/>
</dbReference>
<organism evidence="2 3">
    <name type="scientific">Tectimicrobiota bacterium</name>
    <dbReference type="NCBI Taxonomy" id="2528274"/>
    <lineage>
        <taxon>Bacteria</taxon>
        <taxon>Pseudomonadati</taxon>
        <taxon>Nitrospinota/Tectimicrobiota group</taxon>
        <taxon>Candidatus Tectimicrobiota</taxon>
    </lineage>
</organism>
<dbReference type="PANTHER" id="PTHR13939:SF0">
    <property type="entry name" value="NMN AMIDOHYDROLASE-LIKE PROTEIN YFAY"/>
    <property type="match status" value="1"/>
</dbReference>
<dbReference type="InterPro" id="IPR001453">
    <property type="entry name" value="MoaB/Mog_dom"/>
</dbReference>
<dbReference type="Pfam" id="PF18146">
    <property type="entry name" value="CinA_KH"/>
    <property type="match status" value="1"/>
</dbReference>
<dbReference type="PANTHER" id="PTHR13939">
    <property type="entry name" value="NICOTINAMIDE-NUCLEOTIDE AMIDOHYDROLASE PNCC"/>
    <property type="match status" value="1"/>
</dbReference>
<feature type="domain" description="MoaB/Mog" evidence="1">
    <location>
        <begin position="9"/>
        <end position="176"/>
    </location>
</feature>
<dbReference type="InterPro" id="IPR041424">
    <property type="entry name" value="CinA_KH"/>
</dbReference>
<sequence>MGEATMQGEIVAIGTELLLGQIIDTNSAYLAQQMASIGLNLYYKTVIGDNPERMKEVLTMAHQRSEIVVTTGGIGPTADDVTREVVAEVMGVELEFQPYLMEQIENIFKKSVFTMGPSNRKQAFIPRGSLAIENPRGTAPGFIVEDERGVIICLPGVPHEMKYLMENTVIPYLIKRSDFPGVIKYKSLKTSGIGESRVNDLISDLMESGENPTVGLLASLGQVRIRIAAKAPNEEDADRLIREMEEKVRSRVGEFIFGADEETLEDIVCQLLRKKGLTLAIAETSSGGHLCQMLTLAPHSSSCFQKGFVLHSLEAQNQFLGEQEGIWDGDHSEKAKKLAQMARAHGKTDLGLGVLGYIKAEDDLSSRGLPSTFIALADRSQSILKEYRFGWNLEGIQVRSSIMALDLLRRYLLEMNV</sequence>
<dbReference type="PIRSF" id="PIRSF006728">
    <property type="entry name" value="CinA"/>
    <property type="match status" value="1"/>
</dbReference>
<name>A0A933LQ49_UNCTE</name>
<gene>
    <name evidence="2" type="ORF">HY730_05175</name>
</gene>
<dbReference type="Pfam" id="PF00994">
    <property type="entry name" value="MoCF_biosynth"/>
    <property type="match status" value="1"/>
</dbReference>
<accession>A0A933LQ49</accession>
<dbReference type="InterPro" id="IPR050101">
    <property type="entry name" value="CinA"/>
</dbReference>
<evidence type="ECO:0000313" key="3">
    <source>
        <dbReference type="Proteomes" id="UP000772181"/>
    </source>
</evidence>
<dbReference type="NCBIfam" id="TIGR00177">
    <property type="entry name" value="molyb_syn"/>
    <property type="match status" value="1"/>
</dbReference>
<dbReference type="InterPro" id="IPR008136">
    <property type="entry name" value="CinA_C"/>
</dbReference>
<dbReference type="Pfam" id="PF02464">
    <property type="entry name" value="CinA"/>
    <property type="match status" value="1"/>
</dbReference>
<dbReference type="InterPro" id="IPR008135">
    <property type="entry name" value="Competence-induced_CinA"/>
</dbReference>
<dbReference type="HAMAP" id="MF_00226_B">
    <property type="entry name" value="CinA_B"/>
    <property type="match status" value="1"/>
</dbReference>
<protein>
    <submittedName>
        <fullName evidence="2">Competence/damage-inducible protein A</fullName>
    </submittedName>
</protein>
<dbReference type="SMART" id="SM00852">
    <property type="entry name" value="MoCF_biosynth"/>
    <property type="match status" value="1"/>
</dbReference>
<dbReference type="Gene3D" id="3.90.950.20">
    <property type="entry name" value="CinA-like"/>
    <property type="match status" value="1"/>
</dbReference>
<evidence type="ECO:0000313" key="2">
    <source>
        <dbReference type="EMBL" id="MBI4595755.1"/>
    </source>
</evidence>
<dbReference type="InterPro" id="IPR036425">
    <property type="entry name" value="MoaB/Mog-like_dom_sf"/>
</dbReference>
<dbReference type="Gene3D" id="3.40.980.10">
    <property type="entry name" value="MoaB/Mog-like domain"/>
    <property type="match status" value="1"/>
</dbReference>
<dbReference type="AlphaFoldDB" id="A0A933LQ49"/>
<dbReference type="SUPFAM" id="SSF142433">
    <property type="entry name" value="CinA-like"/>
    <property type="match status" value="1"/>
</dbReference>
<dbReference type="Gene3D" id="3.30.70.2860">
    <property type="match status" value="1"/>
</dbReference>
<reference evidence="2" key="1">
    <citation type="submission" date="2020-07" db="EMBL/GenBank/DDBJ databases">
        <title>Huge and variable diversity of episymbiotic CPR bacteria and DPANN archaea in groundwater ecosystems.</title>
        <authorList>
            <person name="He C.Y."/>
            <person name="Keren R."/>
            <person name="Whittaker M."/>
            <person name="Farag I.F."/>
            <person name="Doudna J."/>
            <person name="Cate J.H.D."/>
            <person name="Banfield J.F."/>
        </authorList>
    </citation>
    <scope>NUCLEOTIDE SEQUENCE</scope>
    <source>
        <strain evidence="2">NC_groundwater_1482_Ag_S-0.65um_47_24</strain>
    </source>
</reference>
<dbReference type="NCBIfam" id="NF001813">
    <property type="entry name" value="PRK00549.1"/>
    <property type="match status" value="1"/>
</dbReference>
<feature type="non-terminal residue" evidence="2">
    <location>
        <position position="417"/>
    </location>
</feature>
<evidence type="ECO:0000259" key="1">
    <source>
        <dbReference type="SMART" id="SM00852"/>
    </source>
</evidence>